<evidence type="ECO:0000313" key="3">
    <source>
        <dbReference type="Proteomes" id="UP001162800"/>
    </source>
</evidence>
<protein>
    <submittedName>
        <fullName evidence="2">DUF3649 domain-containing protein</fullName>
    </submittedName>
</protein>
<keyword evidence="1" id="KW-0812">Transmembrane</keyword>
<feature type="transmembrane region" description="Helical" evidence="1">
    <location>
        <begin position="53"/>
        <end position="74"/>
    </location>
</feature>
<keyword evidence="1" id="KW-1133">Transmembrane helix</keyword>
<keyword evidence="3" id="KW-1185">Reference proteome</keyword>
<organism evidence="2 3">
    <name type="scientific">Comamonas endophytica</name>
    <dbReference type="NCBI Taxonomy" id="2949090"/>
    <lineage>
        <taxon>Bacteria</taxon>
        <taxon>Pseudomonadati</taxon>
        <taxon>Pseudomonadota</taxon>
        <taxon>Betaproteobacteria</taxon>
        <taxon>Burkholderiales</taxon>
        <taxon>Comamonadaceae</taxon>
        <taxon>Comamonas</taxon>
    </lineage>
</organism>
<dbReference type="RefSeq" id="WP_231041735.1">
    <property type="nucleotide sequence ID" value="NZ_CP106881.1"/>
</dbReference>
<evidence type="ECO:0000313" key="2">
    <source>
        <dbReference type="EMBL" id="UYG50637.1"/>
    </source>
</evidence>
<sequence length="101" mass="10433">MSRTHQGSGAAGRWSVASRVLAAGLGGYAVAALCASAFTLLMVRAALMPRADAVLWASFASFALYTVAALWVFAARSATRAWAGICGVCAPCAALLWLWPA</sequence>
<feature type="transmembrane region" description="Helical" evidence="1">
    <location>
        <begin position="20"/>
        <end position="47"/>
    </location>
</feature>
<proteinExistence type="predicted"/>
<keyword evidence="1" id="KW-0472">Membrane</keyword>
<gene>
    <name evidence="2" type="ORF">M9799_11085</name>
</gene>
<feature type="transmembrane region" description="Helical" evidence="1">
    <location>
        <begin position="81"/>
        <end position="99"/>
    </location>
</feature>
<dbReference type="Proteomes" id="UP001162800">
    <property type="component" value="Chromosome"/>
</dbReference>
<accession>A0ABY6G6J1</accession>
<dbReference type="Pfam" id="PF12365">
    <property type="entry name" value="DUF3649"/>
    <property type="match status" value="1"/>
</dbReference>
<dbReference type="EMBL" id="CP106881">
    <property type="protein sequence ID" value="UYG50637.1"/>
    <property type="molecule type" value="Genomic_DNA"/>
</dbReference>
<dbReference type="InterPro" id="IPR022109">
    <property type="entry name" value="DUF3649"/>
</dbReference>
<reference evidence="2" key="1">
    <citation type="submission" date="2022-09" db="EMBL/GenBank/DDBJ databases">
        <title>The complete genome of Acidovorax sp. 5MLIR.</title>
        <authorList>
            <person name="Liu L."/>
            <person name="Yue J."/>
            <person name="Yang F."/>
            <person name="Yuan J."/>
            <person name="Li L."/>
        </authorList>
    </citation>
    <scope>NUCLEOTIDE SEQUENCE</scope>
    <source>
        <strain evidence="2">5MLIR</strain>
    </source>
</reference>
<name>A0ABY6G6J1_9BURK</name>
<evidence type="ECO:0000256" key="1">
    <source>
        <dbReference type="SAM" id="Phobius"/>
    </source>
</evidence>